<dbReference type="Proteomes" id="UP000193224">
    <property type="component" value="Unassembled WGS sequence"/>
</dbReference>
<dbReference type="PROSITE" id="PS51257">
    <property type="entry name" value="PROKAR_LIPOPROTEIN"/>
    <property type="match status" value="1"/>
</dbReference>
<gene>
    <name evidence="1" type="ORF">ROA7745_01844</name>
</gene>
<proteinExistence type="predicted"/>
<evidence type="ECO:0008006" key="3">
    <source>
        <dbReference type="Google" id="ProtNLM"/>
    </source>
</evidence>
<name>A0A1X7BR22_9RHOB</name>
<dbReference type="RefSeq" id="WP_085799975.1">
    <property type="nucleotide sequence ID" value="NZ_FWXB01000005.1"/>
</dbReference>
<sequence length="167" mass="17382">MRSFVIAGVVGSLVLAACAPVSGPEADGVGVAFKGEAGKAFVAGLQPVPVSLKKQGEDEKLAADCVLDSSKYTATFKAPATVNVPAYSEGAVAAKLSCTYEDQTYSKNFAPVNLSKRSRNQSATAVGVLLCPICGIGMAAGNSRNKNQRDGDIYGFLKMDIEIEKEN</sequence>
<reference evidence="1 2" key="1">
    <citation type="submission" date="2017-03" db="EMBL/GenBank/DDBJ databases">
        <authorList>
            <person name="Afonso C.L."/>
            <person name="Miller P.J."/>
            <person name="Scott M.A."/>
            <person name="Spackman E."/>
            <person name="Goraichik I."/>
            <person name="Dimitrov K.M."/>
            <person name="Suarez D.L."/>
            <person name="Swayne D.E."/>
        </authorList>
    </citation>
    <scope>NUCLEOTIDE SEQUENCE [LARGE SCALE GENOMIC DNA]</scope>
    <source>
        <strain evidence="1 2">CECT 7745</strain>
    </source>
</reference>
<protein>
    <recommendedName>
        <fullName evidence="3">Lipoprotein</fullName>
    </recommendedName>
</protein>
<evidence type="ECO:0000313" key="2">
    <source>
        <dbReference type="Proteomes" id="UP000193224"/>
    </source>
</evidence>
<keyword evidence="2" id="KW-1185">Reference proteome</keyword>
<dbReference type="OrthoDB" id="8361570at2"/>
<dbReference type="EMBL" id="FWXB01000005">
    <property type="protein sequence ID" value="SMC12023.1"/>
    <property type="molecule type" value="Genomic_DNA"/>
</dbReference>
<accession>A0A1X7BR22</accession>
<dbReference type="AlphaFoldDB" id="A0A1X7BR22"/>
<evidence type="ECO:0000313" key="1">
    <source>
        <dbReference type="EMBL" id="SMC12023.1"/>
    </source>
</evidence>
<organism evidence="1 2">
    <name type="scientific">Roseovarius aestuarii</name>
    <dbReference type="NCBI Taxonomy" id="475083"/>
    <lineage>
        <taxon>Bacteria</taxon>
        <taxon>Pseudomonadati</taxon>
        <taxon>Pseudomonadota</taxon>
        <taxon>Alphaproteobacteria</taxon>
        <taxon>Rhodobacterales</taxon>
        <taxon>Roseobacteraceae</taxon>
        <taxon>Roseovarius</taxon>
    </lineage>
</organism>